<dbReference type="RefSeq" id="WP_061917171.1">
    <property type="nucleotide sequence ID" value="NZ_DF967971.1"/>
</dbReference>
<dbReference type="PANTHER" id="PTHR35801">
    <property type="entry name" value="PHOSPHOSERINE PHOSPHATASE RSBX"/>
    <property type="match status" value="1"/>
</dbReference>
<dbReference type="Pfam" id="PF07228">
    <property type="entry name" value="SpoIIE"/>
    <property type="match status" value="1"/>
</dbReference>
<dbReference type="SMART" id="SM00331">
    <property type="entry name" value="PP2C_SIG"/>
    <property type="match status" value="1"/>
</dbReference>
<comment type="caution">
    <text evidence="2">The sequence shown here is derived from an EMBL/GenBank/DDBJ whole genome shotgun (WGS) entry which is preliminary data.</text>
</comment>
<evidence type="ECO:0000313" key="2">
    <source>
        <dbReference type="EMBL" id="KPL73126.1"/>
    </source>
</evidence>
<keyword evidence="3" id="KW-1185">Reference proteome</keyword>
<dbReference type="SUPFAM" id="SSF81606">
    <property type="entry name" value="PP2C-like"/>
    <property type="match status" value="1"/>
</dbReference>
<organism evidence="2 3">
    <name type="scientific">Bellilinea caldifistulae</name>
    <dbReference type="NCBI Taxonomy" id="360411"/>
    <lineage>
        <taxon>Bacteria</taxon>
        <taxon>Bacillati</taxon>
        <taxon>Chloroflexota</taxon>
        <taxon>Anaerolineae</taxon>
        <taxon>Anaerolineales</taxon>
        <taxon>Anaerolineaceae</taxon>
        <taxon>Bellilinea</taxon>
    </lineage>
</organism>
<dbReference type="InterPro" id="IPR039248">
    <property type="entry name" value="Ptase_RsbX"/>
</dbReference>
<dbReference type="STRING" id="360411.AC812_15175"/>
<sequence length="240" mass="25444">MEIQIAVAKVTKFGSLESGDSVEIIERPNGGLSVVMCDGQTSGREAKMISGMVVRKVIGLIADGIRDGAAARAASDLLYTERNGQYSVYLNILSADLQSGTIVLSRNNPTPIFVAQDNHIECLTGESQPIGTARNIRPLISEITLTPGTTVVMYTDGIANAGLNISGLGLDICTALEAVMDEENPSADRIADSILGQAIRLDLGKPQDDMTIAVLRIAAAGKDQIRRLSVRLPVPPSQDE</sequence>
<protein>
    <recommendedName>
        <fullName evidence="1">PPM-type phosphatase domain-containing protein</fullName>
    </recommendedName>
</protein>
<evidence type="ECO:0000259" key="1">
    <source>
        <dbReference type="SMART" id="SM00331"/>
    </source>
</evidence>
<gene>
    <name evidence="2" type="ORF">AC812_15175</name>
</gene>
<dbReference type="EMBL" id="LGHJ01000021">
    <property type="protein sequence ID" value="KPL73126.1"/>
    <property type="molecule type" value="Genomic_DNA"/>
</dbReference>
<dbReference type="Proteomes" id="UP000050514">
    <property type="component" value="Unassembled WGS sequence"/>
</dbReference>
<dbReference type="InterPro" id="IPR001932">
    <property type="entry name" value="PPM-type_phosphatase-like_dom"/>
</dbReference>
<accession>A0A0P6XMH8</accession>
<evidence type="ECO:0000313" key="3">
    <source>
        <dbReference type="Proteomes" id="UP000050514"/>
    </source>
</evidence>
<dbReference type="InterPro" id="IPR036457">
    <property type="entry name" value="PPM-type-like_dom_sf"/>
</dbReference>
<dbReference type="Gene3D" id="3.60.40.10">
    <property type="entry name" value="PPM-type phosphatase domain"/>
    <property type="match status" value="1"/>
</dbReference>
<name>A0A0P6XMH8_9CHLR</name>
<reference evidence="2 3" key="1">
    <citation type="submission" date="2015-07" db="EMBL/GenBank/DDBJ databases">
        <title>Draft genome of Bellilinea caldifistulae DSM 17877.</title>
        <authorList>
            <person name="Hemp J."/>
            <person name="Ward L.M."/>
            <person name="Pace L.A."/>
            <person name="Fischer W.W."/>
        </authorList>
    </citation>
    <scope>NUCLEOTIDE SEQUENCE [LARGE SCALE GENOMIC DNA]</scope>
    <source>
        <strain evidence="2 3">GOMI-1</strain>
    </source>
</reference>
<proteinExistence type="predicted"/>
<dbReference type="PANTHER" id="PTHR35801:SF1">
    <property type="entry name" value="PHOSPHOSERINE PHOSPHATASE RSBX"/>
    <property type="match status" value="1"/>
</dbReference>
<dbReference type="OrthoDB" id="9763774at2"/>
<feature type="domain" description="PPM-type phosphatase" evidence="1">
    <location>
        <begin position="2"/>
        <end position="217"/>
    </location>
</feature>
<dbReference type="AlphaFoldDB" id="A0A0P6XMH8"/>